<feature type="transmembrane region" description="Helical" evidence="1">
    <location>
        <begin position="20"/>
        <end position="43"/>
    </location>
</feature>
<sequence length="67" mass="7866">MIIPTFNPRGVRPWMIKYRLAARLFCLVMLPIAPFVYAAAILWQNRSDFSEMKLLAQAAFLPWRKKP</sequence>
<reference evidence="3" key="3">
    <citation type="submission" date="2021-06" db="EMBL/GenBank/DDBJ databases">
        <title>Updating the genus Pseudomonas: Description of 43 new species and partition of the Pseudomonas putida group.</title>
        <authorList>
            <person name="Girard L."/>
            <person name="Lood C."/>
            <person name="Vandamme P."/>
            <person name="Rokni-Zadeh H."/>
            <person name="Van Noort V."/>
            <person name="Hofte M."/>
            <person name="Lavigne R."/>
            <person name="De Mot R."/>
        </authorList>
    </citation>
    <scope>NUCLEOTIDE SEQUENCE</scope>
    <source>
        <strain evidence="3">SWRI102</strain>
    </source>
</reference>
<dbReference type="Proteomes" id="UP000659438">
    <property type="component" value="Unassembled WGS sequence"/>
</dbReference>
<dbReference type="RefSeq" id="WP_186643055.1">
    <property type="nucleotide sequence ID" value="NZ_JABWQX020000001.1"/>
</dbReference>
<dbReference type="EMBL" id="JABWQX010000002">
    <property type="protein sequence ID" value="MBC3395102.1"/>
    <property type="molecule type" value="Genomic_DNA"/>
</dbReference>
<evidence type="ECO:0000256" key="1">
    <source>
        <dbReference type="SAM" id="Phobius"/>
    </source>
</evidence>
<dbReference type="AlphaFoldDB" id="A0A923JPP8"/>
<evidence type="ECO:0000313" key="3">
    <source>
        <dbReference type="EMBL" id="MBV4553076.1"/>
    </source>
</evidence>
<keyword evidence="1" id="KW-0472">Membrane</keyword>
<evidence type="ECO:0000313" key="2">
    <source>
        <dbReference type="EMBL" id="MBC3395102.1"/>
    </source>
</evidence>
<evidence type="ECO:0000313" key="4">
    <source>
        <dbReference type="Proteomes" id="UP000659438"/>
    </source>
</evidence>
<reference evidence="2 4" key="1">
    <citation type="journal article" date="2020" name="Microorganisms">
        <title>Reliable Identification of Environmental Pseudomonas Isolates Using the rpoD Gene.</title>
        <authorList>
            <consortium name="The Broad Institute Genome Sequencing Platform"/>
            <person name="Girard L."/>
            <person name="Lood C."/>
            <person name="Rokni-Zadeh H."/>
            <person name="van Noort V."/>
            <person name="Lavigne R."/>
            <person name="De Mot R."/>
        </authorList>
    </citation>
    <scope>NUCLEOTIDE SEQUENCE</scope>
    <source>
        <strain evidence="2 4">SWRI102</strain>
    </source>
</reference>
<name>A0A923JPP8_9PSED</name>
<dbReference type="EMBL" id="JABWQX020000001">
    <property type="protein sequence ID" value="MBV4553076.1"/>
    <property type="molecule type" value="Genomic_DNA"/>
</dbReference>
<comment type="caution">
    <text evidence="2">The sequence shown here is derived from an EMBL/GenBank/DDBJ whole genome shotgun (WGS) entry which is preliminary data.</text>
</comment>
<organism evidence="2">
    <name type="scientific">Pseudomonas marvdashtae</name>
    <dbReference type="NCBI Taxonomy" id="2745500"/>
    <lineage>
        <taxon>Bacteria</taxon>
        <taxon>Pseudomonadati</taxon>
        <taxon>Pseudomonadota</taxon>
        <taxon>Gammaproteobacteria</taxon>
        <taxon>Pseudomonadales</taxon>
        <taxon>Pseudomonadaceae</taxon>
        <taxon>Pseudomonas</taxon>
    </lineage>
</organism>
<reference evidence="2" key="2">
    <citation type="submission" date="2020-07" db="EMBL/GenBank/DDBJ databases">
        <authorList>
            <person name="Lood C."/>
            <person name="Girard L."/>
        </authorList>
    </citation>
    <scope>NUCLEOTIDE SEQUENCE</scope>
    <source>
        <strain evidence="2">SWRI102</strain>
    </source>
</reference>
<accession>A0A923JPP8</accession>
<keyword evidence="1" id="KW-1133">Transmembrane helix</keyword>
<keyword evidence="4" id="KW-1185">Reference proteome</keyword>
<keyword evidence="1" id="KW-0812">Transmembrane</keyword>
<gene>
    <name evidence="3" type="ORF">HU742_018175</name>
    <name evidence="2" type="ORF">HU742_07790</name>
</gene>
<protein>
    <submittedName>
        <fullName evidence="2">Uncharacterized protein</fullName>
    </submittedName>
</protein>
<proteinExistence type="predicted"/>